<name>A0ABD1IQK8_9TELE</name>
<dbReference type="PROSITE" id="PS50089">
    <property type="entry name" value="ZF_RING_2"/>
    <property type="match status" value="1"/>
</dbReference>
<dbReference type="PANTHER" id="PTHR23041:SF78">
    <property type="entry name" value="E3 UBIQUITIN-PROTEIN LIGASE RNF4"/>
    <property type="match status" value="1"/>
</dbReference>
<evidence type="ECO:0000256" key="1">
    <source>
        <dbReference type="ARBA" id="ARBA00022723"/>
    </source>
</evidence>
<keyword evidence="2 4" id="KW-0863">Zinc-finger</keyword>
<evidence type="ECO:0000313" key="8">
    <source>
        <dbReference type="Proteomes" id="UP001591681"/>
    </source>
</evidence>
<dbReference type="PANTHER" id="PTHR23041">
    <property type="entry name" value="RING FINGER DOMAIN-CONTAINING"/>
    <property type="match status" value="1"/>
</dbReference>
<keyword evidence="8" id="KW-1185">Reference proteome</keyword>
<evidence type="ECO:0000256" key="3">
    <source>
        <dbReference type="ARBA" id="ARBA00022833"/>
    </source>
</evidence>
<dbReference type="SUPFAM" id="SSF57850">
    <property type="entry name" value="RING/U-box"/>
    <property type="match status" value="1"/>
</dbReference>
<dbReference type="AlphaFoldDB" id="A0ABD1IQK8"/>
<feature type="domain" description="RING-type" evidence="6">
    <location>
        <begin position="87"/>
        <end position="132"/>
    </location>
</feature>
<dbReference type="SMART" id="SM00184">
    <property type="entry name" value="RING"/>
    <property type="match status" value="1"/>
</dbReference>
<gene>
    <name evidence="7" type="ORF">ACEWY4_026623</name>
</gene>
<organism evidence="7 8">
    <name type="scientific">Coilia grayii</name>
    <name type="common">Gray's grenadier anchovy</name>
    <dbReference type="NCBI Taxonomy" id="363190"/>
    <lineage>
        <taxon>Eukaryota</taxon>
        <taxon>Metazoa</taxon>
        <taxon>Chordata</taxon>
        <taxon>Craniata</taxon>
        <taxon>Vertebrata</taxon>
        <taxon>Euteleostomi</taxon>
        <taxon>Actinopterygii</taxon>
        <taxon>Neopterygii</taxon>
        <taxon>Teleostei</taxon>
        <taxon>Clupei</taxon>
        <taxon>Clupeiformes</taxon>
        <taxon>Clupeoidei</taxon>
        <taxon>Engraulidae</taxon>
        <taxon>Coilinae</taxon>
        <taxon>Coilia</taxon>
    </lineage>
</organism>
<keyword evidence="3" id="KW-0862">Zinc</keyword>
<accession>A0ABD1IQK8</accession>
<dbReference type="InterPro" id="IPR017907">
    <property type="entry name" value="Znf_RING_CS"/>
</dbReference>
<evidence type="ECO:0000313" key="7">
    <source>
        <dbReference type="EMBL" id="KAL2077119.1"/>
    </source>
</evidence>
<evidence type="ECO:0000256" key="2">
    <source>
        <dbReference type="ARBA" id="ARBA00022771"/>
    </source>
</evidence>
<dbReference type="Gene3D" id="3.30.40.10">
    <property type="entry name" value="Zinc/RING finger domain, C3HC4 (zinc finger)"/>
    <property type="match status" value="1"/>
</dbReference>
<proteinExistence type="predicted"/>
<dbReference type="CDD" id="cd16533">
    <property type="entry name" value="RING-HC_RNF4"/>
    <property type="match status" value="1"/>
</dbReference>
<evidence type="ECO:0000259" key="6">
    <source>
        <dbReference type="PROSITE" id="PS50089"/>
    </source>
</evidence>
<protein>
    <recommendedName>
        <fullName evidence="6">RING-type domain-containing protein</fullName>
    </recommendedName>
</protein>
<dbReference type="InterPro" id="IPR001841">
    <property type="entry name" value="Znf_RING"/>
</dbReference>
<comment type="caution">
    <text evidence="7">The sequence shown here is derived from an EMBL/GenBank/DDBJ whole genome shotgun (WGS) entry which is preliminary data.</text>
</comment>
<sequence length="145" mass="16081">MTTLEDTDTSDIIDGDRLDSEEVVDLTSEVTETSVIDLTSNDSVVLVDEGPHSHSDTDDAGHSPRSRFFSAPPRNTSSRSMPGVVNCPICFDTYSEIQQSGRLMVSTICGHTFCSQCLRDSLAHAHTCPTCRKRLTHKQYHPIYF</sequence>
<dbReference type="InterPro" id="IPR043295">
    <property type="entry name" value="RING-HC_RNF4"/>
</dbReference>
<feature type="compositionally biased region" description="Basic and acidic residues" evidence="5">
    <location>
        <begin position="49"/>
        <end position="62"/>
    </location>
</feature>
<dbReference type="InterPro" id="IPR047134">
    <property type="entry name" value="RNF4"/>
</dbReference>
<dbReference type="GO" id="GO:0008270">
    <property type="term" value="F:zinc ion binding"/>
    <property type="evidence" value="ECO:0007669"/>
    <property type="project" value="UniProtKB-KW"/>
</dbReference>
<evidence type="ECO:0000256" key="5">
    <source>
        <dbReference type="SAM" id="MobiDB-lite"/>
    </source>
</evidence>
<reference evidence="7 8" key="1">
    <citation type="submission" date="2024-09" db="EMBL/GenBank/DDBJ databases">
        <title>A chromosome-level genome assembly of Gray's grenadier anchovy, Coilia grayii.</title>
        <authorList>
            <person name="Fu Z."/>
        </authorList>
    </citation>
    <scope>NUCLEOTIDE SEQUENCE [LARGE SCALE GENOMIC DNA]</scope>
    <source>
        <strain evidence="7">G4</strain>
        <tissue evidence="7">Muscle</tissue>
    </source>
</reference>
<dbReference type="Pfam" id="PF13639">
    <property type="entry name" value="zf-RING_2"/>
    <property type="match status" value="1"/>
</dbReference>
<evidence type="ECO:0000256" key="4">
    <source>
        <dbReference type="PROSITE-ProRule" id="PRU00175"/>
    </source>
</evidence>
<dbReference type="InterPro" id="IPR013083">
    <property type="entry name" value="Znf_RING/FYVE/PHD"/>
</dbReference>
<keyword evidence="1" id="KW-0479">Metal-binding</keyword>
<dbReference type="EMBL" id="JBHFQA010000024">
    <property type="protein sequence ID" value="KAL2077119.1"/>
    <property type="molecule type" value="Genomic_DNA"/>
</dbReference>
<dbReference type="Proteomes" id="UP001591681">
    <property type="component" value="Unassembled WGS sequence"/>
</dbReference>
<dbReference type="PROSITE" id="PS00518">
    <property type="entry name" value="ZF_RING_1"/>
    <property type="match status" value="1"/>
</dbReference>
<feature type="region of interest" description="Disordered" evidence="5">
    <location>
        <begin position="47"/>
        <end position="77"/>
    </location>
</feature>